<evidence type="ECO:0000313" key="2">
    <source>
        <dbReference type="EMBL" id="RDS76458.1"/>
    </source>
</evidence>
<organism evidence="2 3">
    <name type="scientific">Alteriqipengyuania lutimaris</name>
    <dbReference type="NCBI Taxonomy" id="1538146"/>
    <lineage>
        <taxon>Bacteria</taxon>
        <taxon>Pseudomonadati</taxon>
        <taxon>Pseudomonadota</taxon>
        <taxon>Alphaproteobacteria</taxon>
        <taxon>Sphingomonadales</taxon>
        <taxon>Erythrobacteraceae</taxon>
        <taxon>Alteriqipengyuania</taxon>
    </lineage>
</organism>
<gene>
    <name evidence="2" type="ORF">DL238_01765</name>
</gene>
<dbReference type="Pfam" id="PF09369">
    <property type="entry name" value="MZB"/>
    <property type="match status" value="1"/>
</dbReference>
<reference evidence="2 3" key="1">
    <citation type="submission" date="2018-07" db="EMBL/GenBank/DDBJ databases">
        <title>Erythrobacter nanhaiensis sp. nov., a novel member of the genus Erythrobacter isolated from the South China Sea.</title>
        <authorList>
            <person name="Chen X."/>
            <person name="Liu J."/>
        </authorList>
    </citation>
    <scope>NUCLEOTIDE SEQUENCE [LARGE SCALE GENOMIC DNA]</scope>
    <source>
        <strain evidence="2 3">S-5</strain>
    </source>
</reference>
<dbReference type="NCBIfam" id="NF038324">
    <property type="entry name" value="DrmB_fam"/>
    <property type="match status" value="1"/>
</dbReference>
<protein>
    <submittedName>
        <fullName evidence="2">DUF1998 domain-containing protein</fullName>
    </submittedName>
</protein>
<feature type="domain" description="MrfA-like Zn-binding" evidence="1">
    <location>
        <begin position="484"/>
        <end position="583"/>
    </location>
</feature>
<dbReference type="Proteomes" id="UP000254101">
    <property type="component" value="Unassembled WGS sequence"/>
</dbReference>
<name>A0A395LHP6_9SPHN</name>
<evidence type="ECO:0000313" key="3">
    <source>
        <dbReference type="Proteomes" id="UP000254101"/>
    </source>
</evidence>
<accession>A0A395LHP6</accession>
<keyword evidence="3" id="KW-1185">Reference proteome</keyword>
<dbReference type="RefSeq" id="WP_147290974.1">
    <property type="nucleotide sequence ID" value="NZ_JACHWW010000001.1"/>
</dbReference>
<sequence length="622" mass="68578">MSRNNHLGKVRRGQVLGYGPGAVIDFRAGAKGGGPVSVIAASLDRWEQTAKIAGGLNDPHVLREARLEKVLNKGHFRLPPVDDAGRDAAFPNRWLNGYRFPAWLQCPSCKSLKLAGKWAKEMGDPSRWCARCSSDERRVFAVPSRFVTACENGHIDEFPWVRWLAMRGGQPLACLSDSDAEAGEEGFKQCRLRLESVGGSGIEGLRVSCSAEGCGASASMAGAFSSKGLEGHKCSGRRPWLTDDREPCTAPPRTLQRGASNLYFPVTYSTLSIPPWTDAIQQELNAYWGALRELSSDMRETMIASLAATNASMHNMSVDEYAAVIRERLKLDEETTLDTLRFEEFIRLERDAEGGDFQVKQEAVPEEVQPYIARLGRVERLREVRALTGFKRIYQNASVDEPGRGRFGDLSLAPLPWLPAIEVRGEGIFVSLKNEAIDAWLANPEIHERARLVEEARAAEYERIHEDESVGDPITPTFLLVHSLAHAVIKRLSFECGYDVASLRERIYVGDKPRMAGFLIYTSTSDADGTLGGLERQGRADRFIPVLASAVRDAFWCSSDPLCRTGVSSLSESMNLAACHSCLLLPETCCEEGNRYLDRSMLVGDGVGGMKGFFDSFIETDG</sequence>
<dbReference type="AlphaFoldDB" id="A0A395LHP6"/>
<dbReference type="EMBL" id="QRBB01000001">
    <property type="protein sequence ID" value="RDS76458.1"/>
    <property type="molecule type" value="Genomic_DNA"/>
</dbReference>
<evidence type="ECO:0000259" key="1">
    <source>
        <dbReference type="Pfam" id="PF09369"/>
    </source>
</evidence>
<dbReference type="OrthoDB" id="9134227at2"/>
<proteinExistence type="predicted"/>
<dbReference type="InterPro" id="IPR047721">
    <property type="entry name" value="DrmB"/>
</dbReference>
<comment type="caution">
    <text evidence="2">The sequence shown here is derived from an EMBL/GenBank/DDBJ whole genome shotgun (WGS) entry which is preliminary data.</text>
</comment>
<dbReference type="InterPro" id="IPR018973">
    <property type="entry name" value="MZB"/>
</dbReference>